<dbReference type="AlphaFoldDB" id="A0A072UUY8"/>
<organism evidence="1 3">
    <name type="scientific">Medicago truncatula</name>
    <name type="common">Barrel medic</name>
    <name type="synonym">Medicago tribuloides</name>
    <dbReference type="NCBI Taxonomy" id="3880"/>
    <lineage>
        <taxon>Eukaryota</taxon>
        <taxon>Viridiplantae</taxon>
        <taxon>Streptophyta</taxon>
        <taxon>Embryophyta</taxon>
        <taxon>Tracheophyta</taxon>
        <taxon>Spermatophyta</taxon>
        <taxon>Magnoliopsida</taxon>
        <taxon>eudicotyledons</taxon>
        <taxon>Gunneridae</taxon>
        <taxon>Pentapetalae</taxon>
        <taxon>rosids</taxon>
        <taxon>fabids</taxon>
        <taxon>Fabales</taxon>
        <taxon>Fabaceae</taxon>
        <taxon>Papilionoideae</taxon>
        <taxon>50 kb inversion clade</taxon>
        <taxon>NPAAA clade</taxon>
        <taxon>Hologalegina</taxon>
        <taxon>IRL clade</taxon>
        <taxon>Trifolieae</taxon>
        <taxon>Medicago</taxon>
    </lineage>
</organism>
<name>A0A072UUY8_MEDTR</name>
<evidence type="ECO:0000313" key="1">
    <source>
        <dbReference type="EMBL" id="KEH33206.1"/>
    </source>
</evidence>
<dbReference type="Gene3D" id="2.170.270.10">
    <property type="entry name" value="SET domain"/>
    <property type="match status" value="1"/>
</dbReference>
<reference evidence="2" key="3">
    <citation type="submission" date="2015-04" db="UniProtKB">
        <authorList>
            <consortium name="EnsemblPlants"/>
        </authorList>
    </citation>
    <scope>IDENTIFICATION</scope>
    <source>
        <strain evidence="2">cv. Jemalong A17</strain>
    </source>
</reference>
<dbReference type="InterPro" id="IPR053114">
    <property type="entry name" value="ATXR5/ATXR6"/>
</dbReference>
<dbReference type="EnsemblPlants" id="KEH33206">
    <property type="protein sequence ID" value="KEH33206"/>
    <property type="gene ID" value="MTR_3g027795"/>
</dbReference>
<proteinExistence type="predicted"/>
<dbReference type="HOGENOM" id="CLU_1734187_0_0_1"/>
<dbReference type="InterPro" id="IPR046341">
    <property type="entry name" value="SET_dom_sf"/>
</dbReference>
<dbReference type="Proteomes" id="UP000002051">
    <property type="component" value="Chromosome 3"/>
</dbReference>
<evidence type="ECO:0000313" key="3">
    <source>
        <dbReference type="Proteomes" id="UP000002051"/>
    </source>
</evidence>
<sequence>MRGKPLSVIVLQKFRVLSVFFCQHLNSPTFNSRIISIPRCYSRHRRKLVTELRFGCSQRCCQRCHLFKSPLEIITRHKQQQLPLVFICVDDDFKMGLEQMASVSTTLIETKTEISNELTYMFEIASSDANSPDLECGGMQVKSCQKKTLRI</sequence>
<accession>A0A072UUY8</accession>
<dbReference type="PANTHER" id="PTHR48442:SF1">
    <property type="entry name" value="SET DOMAIN-CONTAINING PROTEIN"/>
    <property type="match status" value="1"/>
</dbReference>
<evidence type="ECO:0000313" key="2">
    <source>
        <dbReference type="EnsemblPlants" id="KEH33206"/>
    </source>
</evidence>
<reference evidence="1 3" key="2">
    <citation type="journal article" date="2014" name="BMC Genomics">
        <title>An improved genome release (version Mt4.0) for the model legume Medicago truncatula.</title>
        <authorList>
            <person name="Tang H."/>
            <person name="Krishnakumar V."/>
            <person name="Bidwell S."/>
            <person name="Rosen B."/>
            <person name="Chan A."/>
            <person name="Zhou S."/>
            <person name="Gentzbittel L."/>
            <person name="Childs K.L."/>
            <person name="Yandell M."/>
            <person name="Gundlach H."/>
            <person name="Mayer K.F."/>
            <person name="Schwartz D.C."/>
            <person name="Town C.D."/>
        </authorList>
    </citation>
    <scope>GENOME REANNOTATION</scope>
    <source>
        <strain evidence="1">A17</strain>
        <strain evidence="2 3">cv. Jemalong A17</strain>
    </source>
</reference>
<gene>
    <name evidence="1" type="ordered locus">MTR_3g027795</name>
</gene>
<protein>
    <submittedName>
        <fullName evidence="1 2">Uncharacterized protein</fullName>
    </submittedName>
</protein>
<dbReference type="EMBL" id="CM001219">
    <property type="protein sequence ID" value="KEH33206.1"/>
    <property type="molecule type" value="Genomic_DNA"/>
</dbReference>
<dbReference type="PANTHER" id="PTHR48442">
    <property type="entry name" value="SET DOMAIN-CONTAINING PROTEIN"/>
    <property type="match status" value="1"/>
</dbReference>
<keyword evidence="3" id="KW-1185">Reference proteome</keyword>
<reference evidence="1 3" key="1">
    <citation type="journal article" date="2011" name="Nature">
        <title>The Medicago genome provides insight into the evolution of rhizobial symbioses.</title>
        <authorList>
            <person name="Young N.D."/>
            <person name="Debelle F."/>
            <person name="Oldroyd G.E."/>
            <person name="Geurts R."/>
            <person name="Cannon S.B."/>
            <person name="Udvardi M.K."/>
            <person name="Benedito V.A."/>
            <person name="Mayer K.F."/>
            <person name="Gouzy J."/>
            <person name="Schoof H."/>
            <person name="Van de Peer Y."/>
            <person name="Proost S."/>
            <person name="Cook D.R."/>
            <person name="Meyers B.C."/>
            <person name="Spannagl M."/>
            <person name="Cheung F."/>
            <person name="De Mita S."/>
            <person name="Krishnakumar V."/>
            <person name="Gundlach H."/>
            <person name="Zhou S."/>
            <person name="Mudge J."/>
            <person name="Bharti A.K."/>
            <person name="Murray J.D."/>
            <person name="Naoumkina M.A."/>
            <person name="Rosen B."/>
            <person name="Silverstein K.A."/>
            <person name="Tang H."/>
            <person name="Rombauts S."/>
            <person name="Zhao P.X."/>
            <person name="Zhou P."/>
            <person name="Barbe V."/>
            <person name="Bardou P."/>
            <person name="Bechner M."/>
            <person name="Bellec A."/>
            <person name="Berger A."/>
            <person name="Berges H."/>
            <person name="Bidwell S."/>
            <person name="Bisseling T."/>
            <person name="Choisne N."/>
            <person name="Couloux A."/>
            <person name="Denny R."/>
            <person name="Deshpande S."/>
            <person name="Dai X."/>
            <person name="Doyle J.J."/>
            <person name="Dudez A.M."/>
            <person name="Farmer A.D."/>
            <person name="Fouteau S."/>
            <person name="Franken C."/>
            <person name="Gibelin C."/>
            <person name="Gish J."/>
            <person name="Goldstein S."/>
            <person name="Gonzalez A.J."/>
            <person name="Green P.J."/>
            <person name="Hallab A."/>
            <person name="Hartog M."/>
            <person name="Hua A."/>
            <person name="Humphray S.J."/>
            <person name="Jeong D.H."/>
            <person name="Jing Y."/>
            <person name="Jocker A."/>
            <person name="Kenton S.M."/>
            <person name="Kim D.J."/>
            <person name="Klee K."/>
            <person name="Lai H."/>
            <person name="Lang C."/>
            <person name="Lin S."/>
            <person name="Macmil S.L."/>
            <person name="Magdelenat G."/>
            <person name="Matthews L."/>
            <person name="McCorrison J."/>
            <person name="Monaghan E.L."/>
            <person name="Mun J.H."/>
            <person name="Najar F.Z."/>
            <person name="Nicholson C."/>
            <person name="Noirot C."/>
            <person name="O'Bleness M."/>
            <person name="Paule C.R."/>
            <person name="Poulain J."/>
            <person name="Prion F."/>
            <person name="Qin B."/>
            <person name="Qu C."/>
            <person name="Retzel E.F."/>
            <person name="Riddle C."/>
            <person name="Sallet E."/>
            <person name="Samain S."/>
            <person name="Samson N."/>
            <person name="Sanders I."/>
            <person name="Saurat O."/>
            <person name="Scarpelli C."/>
            <person name="Schiex T."/>
            <person name="Segurens B."/>
            <person name="Severin A.J."/>
            <person name="Sherrier D.J."/>
            <person name="Shi R."/>
            <person name="Sims S."/>
            <person name="Singer S.R."/>
            <person name="Sinharoy S."/>
            <person name="Sterck L."/>
            <person name="Viollet A."/>
            <person name="Wang B.B."/>
            <person name="Wang K."/>
            <person name="Wang M."/>
            <person name="Wang X."/>
            <person name="Warfsmann J."/>
            <person name="Weissenbach J."/>
            <person name="White D.D."/>
            <person name="White J.D."/>
            <person name="Wiley G.B."/>
            <person name="Wincker P."/>
            <person name="Xing Y."/>
            <person name="Yang L."/>
            <person name="Yao Z."/>
            <person name="Ying F."/>
            <person name="Zhai J."/>
            <person name="Zhou L."/>
            <person name="Zuber A."/>
            <person name="Denarie J."/>
            <person name="Dixon R.A."/>
            <person name="May G.D."/>
            <person name="Schwartz D.C."/>
            <person name="Rogers J."/>
            <person name="Quetier F."/>
            <person name="Town C.D."/>
            <person name="Roe B.A."/>
        </authorList>
    </citation>
    <scope>NUCLEOTIDE SEQUENCE [LARGE SCALE GENOMIC DNA]</scope>
    <source>
        <strain evidence="1">A17</strain>
        <strain evidence="2 3">cv. Jemalong A17</strain>
    </source>
</reference>